<dbReference type="CDD" id="cd03784">
    <property type="entry name" value="GT1_Gtf-like"/>
    <property type="match status" value="1"/>
</dbReference>
<evidence type="ECO:0000256" key="5">
    <source>
        <dbReference type="RuleBase" id="RU362057"/>
    </source>
</evidence>
<accession>A0A8T1NJ36</accession>
<evidence type="ECO:0000256" key="3">
    <source>
        <dbReference type="ARBA" id="ARBA00022679"/>
    </source>
</evidence>
<dbReference type="PROSITE" id="PS00375">
    <property type="entry name" value="UDPGT"/>
    <property type="match status" value="1"/>
</dbReference>
<dbReference type="FunFam" id="3.40.50.2000:FF:000071">
    <property type="entry name" value="Glycosyltransferase"/>
    <property type="match status" value="1"/>
</dbReference>
<evidence type="ECO:0000256" key="4">
    <source>
        <dbReference type="RuleBase" id="RU003718"/>
    </source>
</evidence>
<dbReference type="Pfam" id="PF00201">
    <property type="entry name" value="UDPGT"/>
    <property type="match status" value="1"/>
</dbReference>
<comment type="caution">
    <text evidence="6">The sequence shown here is derived from an EMBL/GenBank/DDBJ whole genome shotgun (WGS) entry which is preliminary data.</text>
</comment>
<protein>
    <recommendedName>
        <fullName evidence="5">Glycosyltransferase</fullName>
        <ecNumber evidence="5">2.4.1.-</ecNumber>
    </recommendedName>
</protein>
<evidence type="ECO:0000256" key="1">
    <source>
        <dbReference type="ARBA" id="ARBA00009995"/>
    </source>
</evidence>
<dbReference type="PANTHER" id="PTHR48047:SF45">
    <property type="entry name" value="SCOPOLETIN GLUCOSYLTRANSFERASE-LIKE"/>
    <property type="match status" value="1"/>
</dbReference>
<keyword evidence="3 4" id="KW-0808">Transferase</keyword>
<keyword evidence="2 4" id="KW-0328">Glycosyltransferase</keyword>
<dbReference type="EC" id="2.4.1.-" evidence="5"/>
<dbReference type="AlphaFoldDB" id="A0A8T1NJ36"/>
<gene>
    <name evidence="6" type="ORF">CIPAW_14G047800</name>
</gene>
<proteinExistence type="inferred from homology"/>
<evidence type="ECO:0000313" key="7">
    <source>
        <dbReference type="Proteomes" id="UP000811609"/>
    </source>
</evidence>
<dbReference type="FunFam" id="3.40.50.2000:FF:000047">
    <property type="entry name" value="Glycosyltransferase"/>
    <property type="match status" value="1"/>
</dbReference>
<organism evidence="6 7">
    <name type="scientific">Carya illinoinensis</name>
    <name type="common">Pecan</name>
    <dbReference type="NCBI Taxonomy" id="32201"/>
    <lineage>
        <taxon>Eukaryota</taxon>
        <taxon>Viridiplantae</taxon>
        <taxon>Streptophyta</taxon>
        <taxon>Embryophyta</taxon>
        <taxon>Tracheophyta</taxon>
        <taxon>Spermatophyta</taxon>
        <taxon>Magnoliopsida</taxon>
        <taxon>eudicotyledons</taxon>
        <taxon>Gunneridae</taxon>
        <taxon>Pentapetalae</taxon>
        <taxon>rosids</taxon>
        <taxon>fabids</taxon>
        <taxon>Fagales</taxon>
        <taxon>Juglandaceae</taxon>
        <taxon>Carya</taxon>
    </lineage>
</organism>
<dbReference type="PANTHER" id="PTHR48047">
    <property type="entry name" value="GLYCOSYLTRANSFERASE"/>
    <property type="match status" value="1"/>
</dbReference>
<dbReference type="EMBL" id="CM031822">
    <property type="protein sequence ID" value="KAG6628937.1"/>
    <property type="molecule type" value="Genomic_DNA"/>
</dbReference>
<dbReference type="InterPro" id="IPR002213">
    <property type="entry name" value="UDP_glucos_trans"/>
</dbReference>
<dbReference type="GO" id="GO:0035251">
    <property type="term" value="F:UDP-glucosyltransferase activity"/>
    <property type="evidence" value="ECO:0007669"/>
    <property type="project" value="TreeGrafter"/>
</dbReference>
<evidence type="ECO:0000313" key="6">
    <source>
        <dbReference type="EMBL" id="KAG6628937.1"/>
    </source>
</evidence>
<dbReference type="Proteomes" id="UP000811609">
    <property type="component" value="Chromosome 14"/>
</dbReference>
<comment type="similarity">
    <text evidence="1 4">Belongs to the UDP-glycosyltransferase family.</text>
</comment>
<evidence type="ECO:0000256" key="2">
    <source>
        <dbReference type="ARBA" id="ARBA00022676"/>
    </source>
</evidence>
<name>A0A8T1NJ36_CARIL</name>
<reference evidence="6" key="1">
    <citation type="submission" date="2020-12" db="EMBL/GenBank/DDBJ databases">
        <title>WGS assembly of Carya illinoinensis cv. Pawnee.</title>
        <authorList>
            <person name="Platts A."/>
            <person name="Shu S."/>
            <person name="Wright S."/>
            <person name="Barry K."/>
            <person name="Edger P."/>
            <person name="Pires J.C."/>
            <person name="Schmutz J."/>
        </authorList>
    </citation>
    <scope>NUCLEOTIDE SEQUENCE</scope>
    <source>
        <tissue evidence="6">Leaf</tissue>
    </source>
</reference>
<dbReference type="InterPro" id="IPR035595">
    <property type="entry name" value="UDP_glycos_trans_CS"/>
</dbReference>
<sequence length="574" mass="64980">MHVYGVKTFKYNYYKIIYAYFTYYSKNLNYKKIINLNIYIIYYWTRAKHSARCNTTYLANSLHFQLLVAFFIIVTTRSCSETESKSVMGSTSRQLHVFFFPFMAPGHMIPMLDMAKLFTTRGVKATITTTSLNVPIVAKAIERTKTRGNGVVKIDIQTIEFPAVEAGRPEGCEATDSRTTHEKMSTFISSFKMLRQPLEQLLQNHHHPHCIIADMAFPWAIDAAAKFGIPVLVFNVTSVFSASAVVSIGQYKPQMEVSSDSEPFVIPNFPGEIKLTRMKLPNFTGNKYVKAFFSDLMKEVGESEVRSYGVILNSFYELEPAYANHYTRVCGRKAWYIGPVSLCNKDAEDKGQRGKESSIDKHECMNWLNTKHINSVVYICFGSLSNFRDSQLMEIAMGLEASGQQFIWVVRKDKNEKEDEDWLPMGFEKRMEGKGLIIRGWAPQALILDHEAVGGFVTHCGWNSTLEGVTAGLPMVTWPLFAEQFFDEKLVTEVLKIGVPVGAQQCVEFSGNDNPIKKEAIEKAVRHIMEGEEAKEMRSRAKELGEMARRAIEEGGSSYSQLNALIEELKALHS</sequence>
<keyword evidence="7" id="KW-1185">Reference proteome</keyword>